<gene>
    <name evidence="1" type="ORF">D5F11_011405</name>
</gene>
<dbReference type="RefSeq" id="WP_120119098.1">
    <property type="nucleotide sequence ID" value="NZ_QYTW02000009.1"/>
</dbReference>
<accession>A0A429X8W3</accession>
<dbReference type="AlphaFoldDB" id="A0A429X8W3"/>
<sequence length="79" mass="8875">MSVEESNKVMEILARATREFDVLNATARVMGKQTAESGEQLHKLGRGLVEQAHKAIDLGFTPNEQQKMCRMLKGDEIRC</sequence>
<comment type="caution">
    <text evidence="1">The sequence shown here is derived from an EMBL/GenBank/DDBJ whole genome shotgun (WGS) entry which is preliminary data.</text>
</comment>
<organism evidence="1 2">
    <name type="scientific">Siminovitchia terrae</name>
    <name type="common">Bacillus terrae</name>
    <dbReference type="NCBI Taxonomy" id="1914933"/>
    <lineage>
        <taxon>Bacteria</taxon>
        <taxon>Bacillati</taxon>
        <taxon>Bacillota</taxon>
        <taxon>Bacilli</taxon>
        <taxon>Bacillales</taxon>
        <taxon>Bacillaceae</taxon>
        <taxon>Siminovitchia</taxon>
    </lineage>
</organism>
<name>A0A429X8W3_SIMTE</name>
<evidence type="ECO:0000313" key="2">
    <source>
        <dbReference type="Proteomes" id="UP000287296"/>
    </source>
</evidence>
<dbReference type="EMBL" id="QYTW02000009">
    <property type="protein sequence ID" value="RST59701.1"/>
    <property type="molecule type" value="Genomic_DNA"/>
</dbReference>
<reference evidence="1 2" key="1">
    <citation type="submission" date="2018-12" db="EMBL/GenBank/DDBJ databases">
        <authorList>
            <person name="Sun L."/>
            <person name="Chen Z."/>
        </authorList>
    </citation>
    <scope>NUCLEOTIDE SEQUENCE [LARGE SCALE GENOMIC DNA]</scope>
    <source>
        <strain evidence="1 2">LMG 29736</strain>
    </source>
</reference>
<proteinExistence type="predicted"/>
<protein>
    <submittedName>
        <fullName evidence="1">Uncharacterized protein</fullName>
    </submittedName>
</protein>
<evidence type="ECO:0000313" key="1">
    <source>
        <dbReference type="EMBL" id="RST59701.1"/>
    </source>
</evidence>
<dbReference type="Proteomes" id="UP000287296">
    <property type="component" value="Unassembled WGS sequence"/>
</dbReference>